<gene>
    <name evidence="2" type="ORF">UFOPK3331_01204</name>
</gene>
<keyword evidence="1" id="KW-0472">Membrane</keyword>
<feature type="transmembrane region" description="Helical" evidence="1">
    <location>
        <begin position="121"/>
        <end position="142"/>
    </location>
</feature>
<reference evidence="2" key="1">
    <citation type="submission" date="2020-05" db="EMBL/GenBank/DDBJ databases">
        <authorList>
            <person name="Chiriac C."/>
            <person name="Salcher M."/>
            <person name="Ghai R."/>
            <person name="Kavagutti S V."/>
        </authorList>
    </citation>
    <scope>NUCLEOTIDE SEQUENCE</scope>
</reference>
<proteinExistence type="predicted"/>
<dbReference type="AlphaFoldDB" id="A0A6J5ZP65"/>
<evidence type="ECO:0000256" key="1">
    <source>
        <dbReference type="SAM" id="Phobius"/>
    </source>
</evidence>
<keyword evidence="1" id="KW-1133">Transmembrane helix</keyword>
<accession>A0A6J5ZP65</accession>
<evidence type="ECO:0000313" key="2">
    <source>
        <dbReference type="EMBL" id="CAB4343258.1"/>
    </source>
</evidence>
<name>A0A6J5ZP65_9ZZZZ</name>
<sequence>MPDTDSPQRTRLTVFAWLWAVAVVLHLLYLSNSYAAFSSLSADHVVHLLLGIAALALLVRPRSLALLAAVCALTPVTAWFEAPRLGNHWLLASLVAVVFLSAMAIGALSKTRDISGAVLRDALPAARLIFLVVYGFCAFAKFNSSFVDPTASCANFYLNEVARSVGLSQFNSIGTSGWMHLVPWIAMAIETGVVVLLLVRHTRVLGVIVALVFHGIIAFDTAHAFSDFSSVIAALAILFLPDTFFLSFTPWLRKPGLHIAGLFVALVSAVLLVWQSTDSGRLSVSTLGHGRDWLWWIVWAVLTAAVIGWSVRTHMLRSDIELLPAHKTMLVLPALAFLIGCGPYLELRVGTSWNMYANLQTANGSSNSFVIPVTAEFTNYQNDRVRITATKDSGLQQYIDSGYELPFVNLRGYTSTHYDTSITYERNGMTTTVEHTRDDPTLGRELPWWERKVIVFRALDATEPVACQNTMLSAR</sequence>
<dbReference type="EMBL" id="CAESAL010000042">
    <property type="protein sequence ID" value="CAB4343258.1"/>
    <property type="molecule type" value="Genomic_DNA"/>
</dbReference>
<feature type="transmembrane region" description="Helical" evidence="1">
    <location>
        <begin position="256"/>
        <end position="274"/>
    </location>
</feature>
<protein>
    <submittedName>
        <fullName evidence="2">Unannotated protein</fullName>
    </submittedName>
</protein>
<feature type="transmembrane region" description="Helical" evidence="1">
    <location>
        <begin position="294"/>
        <end position="311"/>
    </location>
</feature>
<feature type="transmembrane region" description="Helical" evidence="1">
    <location>
        <begin position="231"/>
        <end position="249"/>
    </location>
</feature>
<feature type="transmembrane region" description="Helical" evidence="1">
    <location>
        <begin position="12"/>
        <end position="30"/>
    </location>
</feature>
<feature type="transmembrane region" description="Helical" evidence="1">
    <location>
        <begin position="181"/>
        <end position="199"/>
    </location>
</feature>
<feature type="transmembrane region" description="Helical" evidence="1">
    <location>
        <begin position="64"/>
        <end position="82"/>
    </location>
</feature>
<feature type="transmembrane region" description="Helical" evidence="1">
    <location>
        <begin position="204"/>
        <end position="225"/>
    </location>
</feature>
<organism evidence="2">
    <name type="scientific">freshwater metagenome</name>
    <dbReference type="NCBI Taxonomy" id="449393"/>
    <lineage>
        <taxon>unclassified sequences</taxon>
        <taxon>metagenomes</taxon>
        <taxon>ecological metagenomes</taxon>
    </lineage>
</organism>
<feature type="transmembrane region" description="Helical" evidence="1">
    <location>
        <begin position="88"/>
        <end position="109"/>
    </location>
</feature>
<feature type="transmembrane region" description="Helical" evidence="1">
    <location>
        <begin position="36"/>
        <end position="57"/>
    </location>
</feature>
<keyword evidence="1" id="KW-0812">Transmembrane</keyword>